<protein>
    <submittedName>
        <fullName evidence="3">Uncharacterized protein</fullName>
    </submittedName>
</protein>
<name>A0A9W4DIW0_9ACTN</name>
<dbReference type="EMBL" id="CAJSLV010000001">
    <property type="protein sequence ID" value="CAG6390848.1"/>
    <property type="molecule type" value="Genomic_DNA"/>
</dbReference>
<proteinExistence type="predicted"/>
<feature type="compositionally biased region" description="Low complexity" evidence="1">
    <location>
        <begin position="63"/>
        <end position="98"/>
    </location>
</feature>
<organism evidence="3 4">
    <name type="scientific">Actinacidiphila cocklensis</name>
    <dbReference type="NCBI Taxonomy" id="887465"/>
    <lineage>
        <taxon>Bacteria</taxon>
        <taxon>Bacillati</taxon>
        <taxon>Actinomycetota</taxon>
        <taxon>Actinomycetes</taxon>
        <taxon>Kitasatosporales</taxon>
        <taxon>Streptomycetaceae</taxon>
        <taxon>Actinacidiphila</taxon>
    </lineage>
</organism>
<dbReference type="RefSeq" id="WP_251483934.1">
    <property type="nucleotide sequence ID" value="NZ_CAJSLV010000001.1"/>
</dbReference>
<reference evidence="3" key="1">
    <citation type="submission" date="2021-05" db="EMBL/GenBank/DDBJ databases">
        <authorList>
            <person name="Arsene-Ploetze F."/>
        </authorList>
    </citation>
    <scope>NUCLEOTIDE SEQUENCE</scope>
    <source>
        <strain evidence="3">DSM 42138</strain>
    </source>
</reference>
<feature type="transmembrane region" description="Helical" evidence="2">
    <location>
        <begin position="21"/>
        <end position="40"/>
    </location>
</feature>
<gene>
    <name evidence="3" type="ORF">SCOCK_10316</name>
</gene>
<evidence type="ECO:0000256" key="2">
    <source>
        <dbReference type="SAM" id="Phobius"/>
    </source>
</evidence>
<comment type="caution">
    <text evidence="3">The sequence shown here is derived from an EMBL/GenBank/DDBJ whole genome shotgun (WGS) entry which is preliminary data.</text>
</comment>
<sequence length="389" mass="40216">MTTPRRHRSPASARTRLRKPWLVVLTACVPVAAAGVYMALPRHHPAEQPVAAPVSTAAATPVSAAAGSPSATASASPGPARTPATTPAPLPRSTRPSTGGACQVAPADSIWRARVDTLPPAARSAAYVAAIGSTAHVHADFGSGTWDGAPFGLPVTAVTGSTPKVRVTFDYASESDKGPYPLPAGARVEGGASATGDRHVIAYDQADCRVYELFAARRQSDGTWHAGSGAVFDLRSDRLRPAGWTSADAAGLPIFPGLARYEEARTGAIDHALRITVPRTQAAYLWPARHQAGSGGDPGLPPMGLRLRLKAATDIAGLPPQARAIAQALKTYGAIVADNGSAWYISGTQDDRWNNDALHALDGLTGSDFEAVDVSGLRLQSGSGAARQP</sequence>
<keyword evidence="2" id="KW-0812">Transmembrane</keyword>
<dbReference type="Proteomes" id="UP001152519">
    <property type="component" value="Unassembled WGS sequence"/>
</dbReference>
<evidence type="ECO:0000256" key="1">
    <source>
        <dbReference type="SAM" id="MobiDB-lite"/>
    </source>
</evidence>
<evidence type="ECO:0000313" key="4">
    <source>
        <dbReference type="Proteomes" id="UP001152519"/>
    </source>
</evidence>
<keyword evidence="2" id="KW-0472">Membrane</keyword>
<keyword evidence="2" id="KW-1133">Transmembrane helix</keyword>
<keyword evidence="4" id="KW-1185">Reference proteome</keyword>
<dbReference type="AlphaFoldDB" id="A0A9W4DIW0"/>
<feature type="region of interest" description="Disordered" evidence="1">
    <location>
        <begin position="63"/>
        <end position="103"/>
    </location>
</feature>
<evidence type="ECO:0000313" key="3">
    <source>
        <dbReference type="EMBL" id="CAG6390848.1"/>
    </source>
</evidence>
<accession>A0A9W4DIW0</accession>